<dbReference type="Proteomes" id="UP000234681">
    <property type="component" value="Chromosome 10"/>
</dbReference>
<evidence type="ECO:0000313" key="3">
    <source>
        <dbReference type="Proteomes" id="UP000234681"/>
    </source>
</evidence>
<feature type="region of interest" description="Disordered" evidence="1">
    <location>
        <begin position="20"/>
        <end position="46"/>
    </location>
</feature>
<reference evidence="2 3" key="1">
    <citation type="submission" date="2005-07" db="EMBL/GenBank/DDBJ databases">
        <authorList>
            <person name="Mural R.J."/>
            <person name="Li P.W."/>
            <person name="Adams M.D."/>
            <person name="Amanatides P.G."/>
            <person name="Baden-Tillson H."/>
            <person name="Barnstead M."/>
            <person name="Chin S.H."/>
            <person name="Dew I."/>
            <person name="Evans C.A."/>
            <person name="Ferriera S."/>
            <person name="Flanigan M."/>
            <person name="Fosler C."/>
            <person name="Glodek A."/>
            <person name="Gu Z."/>
            <person name="Holt R.A."/>
            <person name="Jennings D."/>
            <person name="Kraft C.L."/>
            <person name="Lu F."/>
            <person name="Nguyen T."/>
            <person name="Nusskern D.R."/>
            <person name="Pfannkoch C.M."/>
            <person name="Sitter C."/>
            <person name="Sutton G.G."/>
            <person name="Venter J.C."/>
            <person name="Wang Z."/>
            <person name="Woodage T."/>
            <person name="Zheng X.H."/>
            <person name="Zhong F."/>
        </authorList>
    </citation>
    <scope>NUCLEOTIDE SEQUENCE [LARGE SCALE GENOMIC DNA]</scope>
    <source>
        <strain>BN</strain>
        <strain evidence="3">Sprague-Dawley</strain>
    </source>
</reference>
<organism evidence="2 3">
    <name type="scientific">Rattus norvegicus</name>
    <name type="common">Rat</name>
    <dbReference type="NCBI Taxonomy" id="10116"/>
    <lineage>
        <taxon>Eukaryota</taxon>
        <taxon>Metazoa</taxon>
        <taxon>Chordata</taxon>
        <taxon>Craniata</taxon>
        <taxon>Vertebrata</taxon>
        <taxon>Euteleostomi</taxon>
        <taxon>Mammalia</taxon>
        <taxon>Eutheria</taxon>
        <taxon>Euarchontoglires</taxon>
        <taxon>Glires</taxon>
        <taxon>Rodentia</taxon>
        <taxon>Myomorpha</taxon>
        <taxon>Muroidea</taxon>
        <taxon>Muridae</taxon>
        <taxon>Murinae</taxon>
        <taxon>Rattus</taxon>
    </lineage>
</organism>
<dbReference type="EMBL" id="CH473948">
    <property type="protein sequence ID" value="EDM03981.1"/>
    <property type="molecule type" value="Genomic_DNA"/>
</dbReference>
<name>A6HD76_RAT</name>
<accession>A6HD76</accession>
<gene>
    <name evidence="2" type="ORF">rCG_35536</name>
</gene>
<evidence type="ECO:0000313" key="2">
    <source>
        <dbReference type="EMBL" id="EDM03981.1"/>
    </source>
</evidence>
<dbReference type="AlphaFoldDB" id="A6HD76"/>
<feature type="compositionally biased region" description="Polar residues" evidence="1">
    <location>
        <begin position="36"/>
        <end position="46"/>
    </location>
</feature>
<protein>
    <submittedName>
        <fullName evidence="2">RCG35536</fullName>
    </submittedName>
</protein>
<sequence length="46" mass="4958">MVESTAASVVLMVCTQANPSPHSLYHSIRDSREKVSVNNNRTGGGR</sequence>
<proteinExistence type="predicted"/>
<evidence type="ECO:0000256" key="1">
    <source>
        <dbReference type="SAM" id="MobiDB-lite"/>
    </source>
</evidence>